<keyword evidence="2" id="KW-0560">Oxidoreductase</keyword>
<comment type="similarity">
    <text evidence="1">Belongs to the LDH2/MDH2 oxidoreductase family.</text>
</comment>
<evidence type="ECO:0000256" key="1">
    <source>
        <dbReference type="ARBA" id="ARBA00006056"/>
    </source>
</evidence>
<sequence length="333" mass="34647">MTDTRVPFDDLVQMLAAIFLRQGLPEHIAGILAANCAACQRDGALSHGVFRIPGYVSTINSGWGQPEAMPVIDPGDGALIGVDARGGFAQVALDHARALLLDRVRAQGIAALSIRHSQHFSALWPDVEPFAENGLVALSVVNSMAVVAPAPGAAPVFGTNPMGFSCPRDGQPPYTWDQAASALAHGDVQIAAREGHMLPADAGVDAHGQPTGDPAKILDGGALLPFGGHKGASIAMTIEILAAAFTGGAFSAEVDWTDHPGARIPLTGQFLLVMDPSRGGTGFAARVAQLSDTVRAAGQQRLPGDRRHRIRADAQARGVALSPDDLTMLNSYL</sequence>
<keyword evidence="4" id="KW-1185">Reference proteome</keyword>
<accession>A0A327XX53</accession>
<dbReference type="PANTHER" id="PTHR11091">
    <property type="entry name" value="OXIDOREDUCTASE-RELATED"/>
    <property type="match status" value="1"/>
</dbReference>
<comment type="caution">
    <text evidence="3">The sequence shown here is derived from an EMBL/GenBank/DDBJ whole genome shotgun (WGS) entry which is preliminary data.</text>
</comment>
<name>A0A327XX53_9RHOB</name>
<dbReference type="OrthoDB" id="9811519at2"/>
<dbReference type="RefSeq" id="WP_111550953.1">
    <property type="nucleotide sequence ID" value="NZ_LIQE01000098.1"/>
</dbReference>
<dbReference type="InterPro" id="IPR036111">
    <property type="entry name" value="Mal/L-sulfo/L-lacto_DH-like_sf"/>
</dbReference>
<dbReference type="AlphaFoldDB" id="A0A327XX53"/>
<dbReference type="Gene3D" id="3.30.1370.60">
    <property type="entry name" value="Hypothetical oxidoreductase yiak, domain 2"/>
    <property type="match status" value="1"/>
</dbReference>
<reference evidence="3 4" key="1">
    <citation type="submission" date="2018-06" db="EMBL/GenBank/DDBJ databases">
        <title>Genomic Encyclopedia of Archaeal and Bacterial Type Strains, Phase II (KMG-II): from individual species to whole genera.</title>
        <authorList>
            <person name="Goeker M."/>
        </authorList>
    </citation>
    <scope>NUCLEOTIDE SEQUENCE [LARGE SCALE GENOMIC DNA]</scope>
    <source>
        <strain evidence="3 4">DSM 22011</strain>
    </source>
</reference>
<dbReference type="GO" id="GO:0016491">
    <property type="term" value="F:oxidoreductase activity"/>
    <property type="evidence" value="ECO:0007669"/>
    <property type="project" value="UniProtKB-KW"/>
</dbReference>
<dbReference type="InterPro" id="IPR043143">
    <property type="entry name" value="Mal/L-sulf/L-lact_DH-like_NADP"/>
</dbReference>
<evidence type="ECO:0000313" key="4">
    <source>
        <dbReference type="Proteomes" id="UP000249165"/>
    </source>
</evidence>
<protein>
    <submittedName>
        <fullName evidence="3">Delta1-piperideine-2-carboxylate reductase</fullName>
    </submittedName>
</protein>
<proteinExistence type="inferred from homology"/>
<evidence type="ECO:0000313" key="3">
    <source>
        <dbReference type="EMBL" id="RAK13214.1"/>
    </source>
</evidence>
<dbReference type="EMBL" id="QLMG01000039">
    <property type="protein sequence ID" value="RAK13214.1"/>
    <property type="molecule type" value="Genomic_DNA"/>
</dbReference>
<dbReference type="InterPro" id="IPR043144">
    <property type="entry name" value="Mal/L-sulf/L-lact_DH-like_ah"/>
</dbReference>
<dbReference type="InterPro" id="IPR003767">
    <property type="entry name" value="Malate/L-lactate_DH-like"/>
</dbReference>
<dbReference type="Pfam" id="PF02615">
    <property type="entry name" value="Ldh_2"/>
    <property type="match status" value="1"/>
</dbReference>
<evidence type="ECO:0000256" key="2">
    <source>
        <dbReference type="ARBA" id="ARBA00023002"/>
    </source>
</evidence>
<dbReference type="Proteomes" id="UP000249165">
    <property type="component" value="Unassembled WGS sequence"/>
</dbReference>
<dbReference type="Gene3D" id="1.10.1530.10">
    <property type="match status" value="1"/>
</dbReference>
<gene>
    <name evidence="3" type="ORF">ATI53_103943</name>
</gene>
<dbReference type="SUPFAM" id="SSF89733">
    <property type="entry name" value="L-sulfolactate dehydrogenase-like"/>
    <property type="match status" value="1"/>
</dbReference>
<dbReference type="PANTHER" id="PTHR11091:SF0">
    <property type="entry name" value="MALATE DEHYDROGENASE"/>
    <property type="match status" value="1"/>
</dbReference>
<organism evidence="3 4">
    <name type="scientific">Salipiger aestuarii</name>
    <dbReference type="NCBI Taxonomy" id="568098"/>
    <lineage>
        <taxon>Bacteria</taxon>
        <taxon>Pseudomonadati</taxon>
        <taxon>Pseudomonadota</taxon>
        <taxon>Alphaproteobacteria</taxon>
        <taxon>Rhodobacterales</taxon>
        <taxon>Roseobacteraceae</taxon>
        <taxon>Salipiger</taxon>
    </lineage>
</organism>